<dbReference type="OrthoDB" id="6379319at2759"/>
<dbReference type="PANTHER" id="PTHR22933:SF44">
    <property type="entry name" value="RE15157P"/>
    <property type="match status" value="1"/>
</dbReference>
<evidence type="ECO:0000313" key="5">
    <source>
        <dbReference type="RefSeq" id="XP_023935669.2"/>
    </source>
</evidence>
<protein>
    <submittedName>
        <fullName evidence="5 6">Uncharacterized protein LOC112044157</fullName>
    </submittedName>
</protein>
<feature type="region of interest" description="Disordered" evidence="1">
    <location>
        <begin position="437"/>
        <end position="461"/>
    </location>
</feature>
<dbReference type="RefSeq" id="XP_023935670.2">
    <property type="nucleotide sequence ID" value="XM_024079902.2"/>
</dbReference>
<feature type="compositionally biased region" description="Basic and acidic residues" evidence="1">
    <location>
        <begin position="359"/>
        <end position="380"/>
    </location>
</feature>
<dbReference type="RefSeq" id="XP_023935669.2">
    <property type="nucleotide sequence ID" value="XM_024079901.2"/>
</dbReference>
<dbReference type="InterPro" id="IPR002557">
    <property type="entry name" value="Chitin-bd_dom"/>
</dbReference>
<dbReference type="SMART" id="SM00494">
    <property type="entry name" value="ChtBD2"/>
    <property type="match status" value="1"/>
</dbReference>
<evidence type="ECO:0000313" key="4">
    <source>
        <dbReference type="Proteomes" id="UP001652582"/>
    </source>
</evidence>
<dbReference type="SUPFAM" id="SSF57625">
    <property type="entry name" value="Invertebrate chitin-binding proteins"/>
    <property type="match status" value="1"/>
</dbReference>
<feature type="region of interest" description="Disordered" evidence="1">
    <location>
        <begin position="331"/>
        <end position="403"/>
    </location>
</feature>
<dbReference type="Gene3D" id="2.170.140.10">
    <property type="entry name" value="Chitin binding domain"/>
    <property type="match status" value="1"/>
</dbReference>
<dbReference type="Proteomes" id="UP001652582">
    <property type="component" value="Chromosome 13"/>
</dbReference>
<dbReference type="RefSeq" id="XP_023935675.2">
    <property type="nucleotide sequence ID" value="XM_024079907.2"/>
</dbReference>
<evidence type="ECO:0000313" key="6">
    <source>
        <dbReference type="RefSeq" id="XP_023935670.2"/>
    </source>
</evidence>
<evidence type="ECO:0000313" key="8">
    <source>
        <dbReference type="RefSeq" id="XP_023935673.2"/>
    </source>
</evidence>
<evidence type="ECO:0000259" key="3">
    <source>
        <dbReference type="PROSITE" id="PS50940"/>
    </source>
</evidence>
<organism evidence="4 5">
    <name type="scientific">Bicyclus anynana</name>
    <name type="common">Squinting bush brown butterfly</name>
    <dbReference type="NCBI Taxonomy" id="110368"/>
    <lineage>
        <taxon>Eukaryota</taxon>
        <taxon>Metazoa</taxon>
        <taxon>Ecdysozoa</taxon>
        <taxon>Arthropoda</taxon>
        <taxon>Hexapoda</taxon>
        <taxon>Insecta</taxon>
        <taxon>Pterygota</taxon>
        <taxon>Neoptera</taxon>
        <taxon>Endopterygota</taxon>
        <taxon>Lepidoptera</taxon>
        <taxon>Glossata</taxon>
        <taxon>Ditrysia</taxon>
        <taxon>Papilionoidea</taxon>
        <taxon>Nymphalidae</taxon>
        <taxon>Satyrinae</taxon>
        <taxon>Satyrini</taxon>
        <taxon>Mycalesina</taxon>
        <taxon>Bicyclus</taxon>
    </lineage>
</organism>
<accession>A0A6J1MMG0</accession>
<feature type="compositionally biased region" description="Polar residues" evidence="1">
    <location>
        <begin position="381"/>
        <end position="390"/>
    </location>
</feature>
<reference evidence="5 6" key="1">
    <citation type="submission" date="2025-05" db="UniProtKB">
        <authorList>
            <consortium name="RefSeq"/>
        </authorList>
    </citation>
    <scope>IDENTIFICATION</scope>
</reference>
<gene>
    <name evidence="5 6 7 8 9 10 11" type="primary">LOC112044157</name>
</gene>
<sequence>MSGRRQYFWVFATLALFLVAVAQTGARVKSPVTRFTCRGRAAGYYADVDTGCQVYHMCDGLGRQFSYSCPNTTLFQQRMLVCDHWYMVNCTNSESDYDANLLIGQRDKPFVSDSDMRQRTPRPDILSVPPNSNYYDGLKEAESKFPFHPDNSIVGISESISSENDLDSDKHNYRPPTSWSMKTKRPAPVAGIDTNEDNLNFNILKPKRRDPVINIDTNEDQFDFNNEKPRFKPSFKDTNNKKEVVFKQPASEQTFEANRIRQSVKVPVPSKELVVPLPPTSDSESEEYELDLRVKTEDPVYNFIKRFDPNSPDSIKTTMTRSEIIDLNKHLPDAQVSSEEERTPRKNKNFGNNVNVLQNDKKKSFSDSTRVEKVNEKPDINTESNDNSVIVPSKELQPPKNDITPIVSTTMGPPIYYEWKWAVPAFDLEPPKLSNETKVNTTKPVKPVKRPFSDNVRTTPKSVDVKTSNTEYNISSYFVPDFVFPLDRPHPGYDDESAQTSFQVEVSRPGRASYGENPDCPQCHPAYVNPGTCEPCIVKR</sequence>
<keyword evidence="2" id="KW-0732">Signal</keyword>
<dbReference type="RefSeq" id="XP_023935674.2">
    <property type="nucleotide sequence ID" value="XM_024079906.2"/>
</dbReference>
<dbReference type="PROSITE" id="PS50940">
    <property type="entry name" value="CHIT_BIND_II"/>
    <property type="match status" value="1"/>
</dbReference>
<dbReference type="RefSeq" id="XP_023935673.2">
    <property type="nucleotide sequence ID" value="XM_024079905.2"/>
</dbReference>
<feature type="domain" description="Chitin-binding type-2" evidence="3">
    <location>
        <begin position="34"/>
        <end position="92"/>
    </location>
</feature>
<dbReference type="GeneID" id="112044157"/>
<name>A0A6J1MMG0_BICAN</name>
<evidence type="ECO:0000256" key="1">
    <source>
        <dbReference type="SAM" id="MobiDB-lite"/>
    </source>
</evidence>
<dbReference type="RefSeq" id="XP_023935677.2">
    <property type="nucleotide sequence ID" value="XM_024079909.2"/>
</dbReference>
<dbReference type="PANTHER" id="PTHR22933">
    <property type="entry name" value="FI18007P1-RELATED"/>
    <property type="match status" value="1"/>
</dbReference>
<feature type="region of interest" description="Disordered" evidence="1">
    <location>
        <begin position="112"/>
        <end position="131"/>
    </location>
</feature>
<dbReference type="Pfam" id="PF01607">
    <property type="entry name" value="CBM_14"/>
    <property type="match status" value="1"/>
</dbReference>
<dbReference type="RefSeq" id="XP_023935672.2">
    <property type="nucleotide sequence ID" value="XM_024079904.2"/>
</dbReference>
<evidence type="ECO:0000313" key="9">
    <source>
        <dbReference type="RefSeq" id="XP_023935674.2"/>
    </source>
</evidence>
<feature type="signal peptide" evidence="2">
    <location>
        <begin position="1"/>
        <end position="22"/>
    </location>
</feature>
<feature type="region of interest" description="Disordered" evidence="1">
    <location>
        <begin position="161"/>
        <end position="193"/>
    </location>
</feature>
<dbReference type="InterPro" id="IPR036508">
    <property type="entry name" value="Chitin-bd_dom_sf"/>
</dbReference>
<feature type="compositionally biased region" description="Basic and acidic residues" evidence="1">
    <location>
        <begin position="112"/>
        <end position="122"/>
    </location>
</feature>
<feature type="compositionally biased region" description="Polar residues" evidence="1">
    <location>
        <begin position="349"/>
        <end position="358"/>
    </location>
</feature>
<evidence type="ECO:0000313" key="11">
    <source>
        <dbReference type="RefSeq" id="XP_023935677.2"/>
    </source>
</evidence>
<evidence type="ECO:0000313" key="10">
    <source>
        <dbReference type="RefSeq" id="XP_023935675.2"/>
    </source>
</evidence>
<evidence type="ECO:0000313" key="7">
    <source>
        <dbReference type="RefSeq" id="XP_023935672.2"/>
    </source>
</evidence>
<feature type="chain" id="PRO_5045019312" evidence="2">
    <location>
        <begin position="23"/>
        <end position="540"/>
    </location>
</feature>
<keyword evidence="4" id="KW-1185">Reference proteome</keyword>
<dbReference type="InterPro" id="IPR052976">
    <property type="entry name" value="Scoloptoxin-like"/>
</dbReference>
<evidence type="ECO:0000256" key="2">
    <source>
        <dbReference type="SAM" id="SignalP"/>
    </source>
</evidence>
<proteinExistence type="predicted"/>